<reference evidence="2" key="1">
    <citation type="journal article" date="2019" name="Int. J. Syst. Evol. Microbiol.">
        <title>The Global Catalogue of Microorganisms (GCM) 10K type strain sequencing project: providing services to taxonomists for standard genome sequencing and annotation.</title>
        <authorList>
            <consortium name="The Broad Institute Genomics Platform"/>
            <consortium name="The Broad Institute Genome Sequencing Center for Infectious Disease"/>
            <person name="Wu L."/>
            <person name="Ma J."/>
        </authorList>
    </citation>
    <scope>NUCLEOTIDE SEQUENCE [LARGE SCALE GENOMIC DNA]</scope>
    <source>
        <strain evidence="2">CGMCC 1.13718</strain>
    </source>
</reference>
<protein>
    <submittedName>
        <fullName evidence="1">Uncharacterized protein</fullName>
    </submittedName>
</protein>
<comment type="caution">
    <text evidence="1">The sequence shown here is derived from an EMBL/GenBank/DDBJ whole genome shotgun (WGS) entry which is preliminary data.</text>
</comment>
<gene>
    <name evidence="1" type="ORF">ACFQBM_11495</name>
</gene>
<dbReference type="EMBL" id="JBHSVR010000001">
    <property type="protein sequence ID" value="MFC6633914.1"/>
    <property type="molecule type" value="Genomic_DNA"/>
</dbReference>
<accession>A0ABW1YMD0</accession>
<name>A0ABW1YMD0_9GAMM</name>
<keyword evidence="2" id="KW-1185">Reference proteome</keyword>
<evidence type="ECO:0000313" key="1">
    <source>
        <dbReference type="EMBL" id="MFC6633914.1"/>
    </source>
</evidence>
<dbReference type="Proteomes" id="UP001596425">
    <property type="component" value="Unassembled WGS sequence"/>
</dbReference>
<sequence>MYDDYKLMQQCIDRAVTLERHKGRFRQAIRHSLPRLHRSIFLPQRDLPRHLTCFVIRYIQVVPEWLQQLEHLCEAGGLDFAPVRQVIGHSFSEPPERHPDQVGLAALLDDAYLAHRTLEEINDRLQPACGMPLLPMDPLVANLVVRELLGERYAGELDEVSIALGERFRGQQLSPNSLVDMILCRQRFIETPGVWPDFARELDISLRPPVVEFDTMTVH</sequence>
<proteinExistence type="predicted"/>
<organism evidence="1 2">
    <name type="scientific">Microbulbifer taiwanensis</name>
    <dbReference type="NCBI Taxonomy" id="986746"/>
    <lineage>
        <taxon>Bacteria</taxon>
        <taxon>Pseudomonadati</taxon>
        <taxon>Pseudomonadota</taxon>
        <taxon>Gammaproteobacteria</taxon>
        <taxon>Cellvibrionales</taxon>
        <taxon>Microbulbiferaceae</taxon>
        <taxon>Microbulbifer</taxon>
    </lineage>
</organism>
<dbReference type="RefSeq" id="WP_193190459.1">
    <property type="nucleotide sequence ID" value="NZ_JACZFR010000013.1"/>
</dbReference>
<evidence type="ECO:0000313" key="2">
    <source>
        <dbReference type="Proteomes" id="UP001596425"/>
    </source>
</evidence>